<dbReference type="SUPFAM" id="SSF50242">
    <property type="entry name" value="TIMP-like"/>
    <property type="match status" value="1"/>
</dbReference>
<evidence type="ECO:0000259" key="11">
    <source>
        <dbReference type="PROSITE" id="PS50189"/>
    </source>
</evidence>
<evidence type="ECO:0000313" key="13">
    <source>
        <dbReference type="Proteomes" id="UP000594454"/>
    </source>
</evidence>
<evidence type="ECO:0000256" key="4">
    <source>
        <dbReference type="ARBA" id="ARBA00022608"/>
    </source>
</evidence>
<feature type="disulfide bond" evidence="9">
    <location>
        <begin position="108"/>
        <end position="212"/>
    </location>
</feature>
<keyword evidence="10" id="KW-1133">Transmembrane helix</keyword>
<feature type="disulfide bond" evidence="9">
    <location>
        <begin position="96"/>
        <end position="164"/>
    </location>
</feature>
<name>A0A7R8Z136_HERIL</name>
<dbReference type="Proteomes" id="UP000594454">
    <property type="component" value="Chromosome 6"/>
</dbReference>
<evidence type="ECO:0000256" key="2">
    <source>
        <dbReference type="ARBA" id="ARBA00011027"/>
    </source>
</evidence>
<evidence type="ECO:0000256" key="7">
    <source>
        <dbReference type="ARBA" id="ARBA00023215"/>
    </source>
</evidence>
<dbReference type="FunCoup" id="A0A7R8Z136">
    <property type="interactions" value="20"/>
</dbReference>
<dbReference type="Gene3D" id="3.90.370.10">
    <property type="entry name" value="Tissue inhibitor of metalloproteinase-1. Chain B, domain 1"/>
    <property type="match status" value="1"/>
</dbReference>
<keyword evidence="4" id="KW-0483">Metalloprotease inhibitor</keyword>
<dbReference type="InterPro" id="IPR008993">
    <property type="entry name" value="TIMP-like_OB-fold"/>
</dbReference>
<feature type="transmembrane region" description="Helical" evidence="10">
    <location>
        <begin position="74"/>
        <end position="91"/>
    </location>
</feature>
<reference evidence="12 13" key="1">
    <citation type="submission" date="2020-11" db="EMBL/GenBank/DDBJ databases">
        <authorList>
            <person name="Wallbank WR R."/>
            <person name="Pardo Diaz C."/>
            <person name="Kozak K."/>
            <person name="Martin S."/>
            <person name="Jiggins C."/>
            <person name="Moest M."/>
            <person name="Warren A I."/>
            <person name="Generalovic N T."/>
            <person name="Byers J.R.P. K."/>
            <person name="Montejo-Kovacevich G."/>
            <person name="Yen C E."/>
        </authorList>
    </citation>
    <scope>NUCLEOTIDE SEQUENCE [LARGE SCALE GENOMIC DNA]</scope>
</reference>
<dbReference type="Gene3D" id="2.40.50.120">
    <property type="match status" value="1"/>
</dbReference>
<evidence type="ECO:0000256" key="3">
    <source>
        <dbReference type="ARBA" id="ARBA00022525"/>
    </source>
</evidence>
<evidence type="ECO:0000256" key="6">
    <source>
        <dbReference type="ARBA" id="ARBA00023157"/>
    </source>
</evidence>
<dbReference type="GO" id="GO:0046872">
    <property type="term" value="F:metal ion binding"/>
    <property type="evidence" value="ECO:0007669"/>
    <property type="project" value="UniProtKB-KW"/>
</dbReference>
<evidence type="ECO:0000256" key="9">
    <source>
        <dbReference type="PIRSR" id="PIRSR601820-3"/>
    </source>
</evidence>
<dbReference type="GO" id="GO:0008191">
    <property type="term" value="F:metalloendopeptidase inhibitor activity"/>
    <property type="evidence" value="ECO:0007669"/>
    <property type="project" value="InterPro"/>
</dbReference>
<dbReference type="InterPro" id="IPR001134">
    <property type="entry name" value="Netrin_domain"/>
</dbReference>
<evidence type="ECO:0000256" key="8">
    <source>
        <dbReference type="PIRSR" id="PIRSR601820-1"/>
    </source>
</evidence>
<dbReference type="AlphaFoldDB" id="A0A7R8Z136"/>
<dbReference type="InterPro" id="IPR001820">
    <property type="entry name" value="TIMP"/>
</dbReference>
<feature type="binding site" evidence="8">
    <location>
        <position position="96"/>
    </location>
    <ligand>
        <name>Zn(2+)</name>
        <dbReference type="ChEBI" id="CHEBI:29105"/>
        <note>ligand shared with metalloproteinase partner</note>
    </ligand>
</feature>
<evidence type="ECO:0000256" key="10">
    <source>
        <dbReference type="SAM" id="Phobius"/>
    </source>
</evidence>
<protein>
    <recommendedName>
        <fullName evidence="11">NTR domain-containing protein</fullName>
    </recommendedName>
</protein>
<dbReference type="OrthoDB" id="6041373at2759"/>
<evidence type="ECO:0000256" key="1">
    <source>
        <dbReference type="ARBA" id="ARBA00004613"/>
    </source>
</evidence>
<dbReference type="GO" id="GO:0005615">
    <property type="term" value="C:extracellular space"/>
    <property type="evidence" value="ECO:0007669"/>
    <property type="project" value="TreeGrafter"/>
</dbReference>
<dbReference type="InterPro" id="IPR027465">
    <property type="entry name" value="TIMP_C"/>
</dbReference>
<dbReference type="GO" id="GO:0051045">
    <property type="term" value="P:negative regulation of membrane protein ectodomain proteolysis"/>
    <property type="evidence" value="ECO:0007669"/>
    <property type="project" value="TreeGrafter"/>
</dbReference>
<keyword evidence="8" id="KW-0479">Metal-binding</keyword>
<sequence>MTTEVFNTSKIQMIPTIKELIKVVQRSVRQKYRIKTVWNSCLWTAHFAISNSKYEQGFFENKSPTLEKMTHNKLFGALILGILFVISTHIAPTEGCSCSPKHPQSFYCEADFVIIARILRKSVISKPYQNTYKIDIKKAYKMSEKAKSYLKEGRIMTAKSESMCGLTLEIGKIYVIAGKNGPTVNLCNYVKAYKDMTTVERRGFAGLYRKGCNACSVRLCFYQEPYACEDYPDSCVWNPFKRCETKYSFCAPSGRGGCHWRYTPAYKECIREP</sequence>
<evidence type="ECO:0000256" key="5">
    <source>
        <dbReference type="ARBA" id="ARBA00022690"/>
    </source>
</evidence>
<keyword evidence="10" id="KW-0472">Membrane</keyword>
<dbReference type="PROSITE" id="PS50189">
    <property type="entry name" value="NTR"/>
    <property type="match status" value="1"/>
</dbReference>
<dbReference type="EMBL" id="LR899014">
    <property type="protein sequence ID" value="CAD7092196.1"/>
    <property type="molecule type" value="Genomic_DNA"/>
</dbReference>
<keyword evidence="6 9" id="KW-1015">Disulfide bond</keyword>
<feature type="disulfide bond" evidence="9">
    <location>
        <begin position="235"/>
        <end position="250"/>
    </location>
</feature>
<dbReference type="GO" id="GO:0031012">
    <property type="term" value="C:extracellular matrix"/>
    <property type="evidence" value="ECO:0007669"/>
    <property type="project" value="TreeGrafter"/>
</dbReference>
<dbReference type="CDD" id="cd03577">
    <property type="entry name" value="NTR_TIMP_like"/>
    <property type="match status" value="1"/>
</dbReference>
<dbReference type="InParanoid" id="A0A7R8Z136"/>
<evidence type="ECO:0000313" key="12">
    <source>
        <dbReference type="EMBL" id="CAD7092196.1"/>
    </source>
</evidence>
<keyword evidence="10" id="KW-0812">Transmembrane</keyword>
<comment type="subcellular location">
    <subcellularLocation>
        <location evidence="1">Secreted</location>
    </subcellularLocation>
</comment>
<keyword evidence="8" id="KW-0862">Zinc</keyword>
<accession>A0A7R8Z136</accession>
<keyword evidence="3" id="KW-0964">Secreted</keyword>
<dbReference type="GO" id="GO:0002020">
    <property type="term" value="F:protease binding"/>
    <property type="evidence" value="ECO:0007669"/>
    <property type="project" value="TreeGrafter"/>
</dbReference>
<keyword evidence="13" id="KW-1185">Reference proteome</keyword>
<feature type="domain" description="NTR" evidence="11">
    <location>
        <begin position="96"/>
        <end position="212"/>
    </location>
</feature>
<gene>
    <name evidence="12" type="ORF">HERILL_LOCUS14574</name>
</gene>
<feature type="disulfide bond" evidence="9">
    <location>
        <begin position="98"/>
        <end position="187"/>
    </location>
</feature>
<comment type="similarity">
    <text evidence="2">Belongs to the protease inhibitor I35 (TIMP) family.</text>
</comment>
<keyword evidence="5" id="KW-0646">Protease inhibitor</keyword>
<keyword evidence="7" id="KW-0481">Metalloenzyme inhibitor</keyword>
<dbReference type="SMART" id="SM00206">
    <property type="entry name" value="NTR"/>
    <property type="match status" value="1"/>
</dbReference>
<dbReference type="Pfam" id="PF00965">
    <property type="entry name" value="TIMP"/>
    <property type="match status" value="1"/>
</dbReference>
<proteinExistence type="inferred from homology"/>
<feature type="disulfide bond" evidence="9">
    <location>
        <begin position="215"/>
        <end position="258"/>
    </location>
</feature>
<dbReference type="PANTHER" id="PTHR11844">
    <property type="entry name" value="METALLOPROTEASE INHIBITOR"/>
    <property type="match status" value="1"/>
</dbReference>
<organism evidence="12 13">
    <name type="scientific">Hermetia illucens</name>
    <name type="common">Black soldier fly</name>
    <dbReference type="NCBI Taxonomy" id="343691"/>
    <lineage>
        <taxon>Eukaryota</taxon>
        <taxon>Metazoa</taxon>
        <taxon>Ecdysozoa</taxon>
        <taxon>Arthropoda</taxon>
        <taxon>Hexapoda</taxon>
        <taxon>Insecta</taxon>
        <taxon>Pterygota</taxon>
        <taxon>Neoptera</taxon>
        <taxon>Endopterygota</taxon>
        <taxon>Diptera</taxon>
        <taxon>Brachycera</taxon>
        <taxon>Stratiomyomorpha</taxon>
        <taxon>Stratiomyidae</taxon>
        <taxon>Hermetiinae</taxon>
        <taxon>Hermetia</taxon>
    </lineage>
</organism>
<dbReference type="PANTHER" id="PTHR11844:SF33">
    <property type="entry name" value="TISSUE INHIBITOR OF METALLOPROTEINASE"/>
    <property type="match status" value="1"/>
</dbReference>